<feature type="chain" id="PRO_5044792212" evidence="1">
    <location>
        <begin position="24"/>
        <end position="131"/>
    </location>
</feature>
<dbReference type="RefSeq" id="WP_338201502.1">
    <property type="nucleotide sequence ID" value="NZ_JAEKNR010000112.1"/>
</dbReference>
<comment type="caution">
    <text evidence="2">The sequence shown here is derived from an EMBL/GenBank/DDBJ whole genome shotgun (WGS) entry which is preliminary data.</text>
</comment>
<feature type="signal peptide" evidence="1">
    <location>
        <begin position="1"/>
        <end position="23"/>
    </location>
</feature>
<dbReference type="AlphaFoldDB" id="A0A934K8J2"/>
<evidence type="ECO:0000256" key="1">
    <source>
        <dbReference type="SAM" id="SignalP"/>
    </source>
</evidence>
<evidence type="ECO:0000313" key="3">
    <source>
        <dbReference type="Proteomes" id="UP000612893"/>
    </source>
</evidence>
<name>A0A934K8J2_9BACT</name>
<dbReference type="InterPro" id="IPR006311">
    <property type="entry name" value="TAT_signal"/>
</dbReference>
<keyword evidence="3" id="KW-1185">Reference proteome</keyword>
<organism evidence="2 3">
    <name type="scientific">Candidatus Nephthysia bennettiae</name>
    <dbReference type="NCBI Taxonomy" id="3127016"/>
    <lineage>
        <taxon>Bacteria</taxon>
        <taxon>Bacillati</taxon>
        <taxon>Candidatus Dormiibacterota</taxon>
        <taxon>Candidatus Dormibacteria</taxon>
        <taxon>Candidatus Dormibacterales</taxon>
        <taxon>Candidatus Dormibacteraceae</taxon>
        <taxon>Candidatus Nephthysia</taxon>
    </lineage>
</organism>
<sequence>MSRRQFLGAAVAGGAALSLPGLAPAVAAAATAPSLPNPIKGGTQLGPFLKHFYFPTLANPVGATKFVENGSGDGSTIRDFKGQIGVSEFPPTSAATDPFFGGKFWAADVRFMKGLFVGQDNARHRGTLAFI</sequence>
<gene>
    <name evidence="2" type="ORF">JF922_10355</name>
</gene>
<keyword evidence="1" id="KW-0732">Signal</keyword>
<evidence type="ECO:0000313" key="2">
    <source>
        <dbReference type="EMBL" id="MBJ7598471.1"/>
    </source>
</evidence>
<dbReference type="PROSITE" id="PS51318">
    <property type="entry name" value="TAT"/>
    <property type="match status" value="1"/>
</dbReference>
<dbReference type="Proteomes" id="UP000612893">
    <property type="component" value="Unassembled WGS sequence"/>
</dbReference>
<reference evidence="2" key="1">
    <citation type="submission" date="2020-10" db="EMBL/GenBank/DDBJ databases">
        <title>Ca. Dormibacterota MAGs.</title>
        <authorList>
            <person name="Montgomery K."/>
        </authorList>
    </citation>
    <scope>NUCLEOTIDE SEQUENCE [LARGE SCALE GENOMIC DNA]</scope>
    <source>
        <strain evidence="2">SC8812_S17_10</strain>
    </source>
</reference>
<accession>A0A934K8J2</accession>
<proteinExistence type="predicted"/>
<protein>
    <submittedName>
        <fullName evidence="2">Twin-arginine translocation signal domain-containing protein</fullName>
    </submittedName>
</protein>
<dbReference type="EMBL" id="JAEKNR010000112">
    <property type="protein sequence ID" value="MBJ7598471.1"/>
    <property type="molecule type" value="Genomic_DNA"/>
</dbReference>